<dbReference type="AlphaFoldDB" id="A0A4V3EAI7"/>
<dbReference type="OrthoDB" id="822427at2"/>
<dbReference type="PANTHER" id="PTHR43046:SF2">
    <property type="entry name" value="8-OXO-DGTP DIPHOSPHATASE-RELATED"/>
    <property type="match status" value="1"/>
</dbReference>
<dbReference type="Pfam" id="PF17648">
    <property type="entry name" value="Luciferase"/>
    <property type="match status" value="1"/>
</dbReference>
<name>A0A4V3EAI7_9MICO</name>
<dbReference type="InterPro" id="IPR000086">
    <property type="entry name" value="NUDIX_hydrolase_dom"/>
</dbReference>
<dbReference type="GO" id="GO:0016787">
    <property type="term" value="F:hydrolase activity"/>
    <property type="evidence" value="ECO:0007669"/>
    <property type="project" value="UniProtKB-KW"/>
</dbReference>
<dbReference type="InterPro" id="IPR015797">
    <property type="entry name" value="NUDIX_hydrolase-like_dom_sf"/>
</dbReference>
<dbReference type="PROSITE" id="PS00893">
    <property type="entry name" value="NUDIX_BOX"/>
    <property type="match status" value="1"/>
</dbReference>
<proteinExistence type="inferred from homology"/>
<keyword evidence="3 4" id="KW-0378">Hydrolase</keyword>
<dbReference type="Proteomes" id="UP000295344">
    <property type="component" value="Unassembled WGS sequence"/>
</dbReference>
<comment type="caution">
    <text evidence="7">The sequence shown here is derived from an EMBL/GenBank/DDBJ whole genome shotgun (WGS) entry which is preliminary data.</text>
</comment>
<evidence type="ECO:0000256" key="4">
    <source>
        <dbReference type="RuleBase" id="RU003476"/>
    </source>
</evidence>
<feature type="domain" description="Nudix hydrolase" evidence="6">
    <location>
        <begin position="5"/>
        <end position="129"/>
    </location>
</feature>
<comment type="similarity">
    <text evidence="2 4">Belongs to the Nudix hydrolase family.</text>
</comment>
<comment type="cofactor">
    <cofactor evidence="1">
        <name>Mg(2+)</name>
        <dbReference type="ChEBI" id="CHEBI:18420"/>
    </cofactor>
</comment>
<dbReference type="PRINTS" id="PR00502">
    <property type="entry name" value="NUDIXFAMILY"/>
</dbReference>
<evidence type="ECO:0000313" key="7">
    <source>
        <dbReference type="EMBL" id="TDS75818.1"/>
    </source>
</evidence>
<dbReference type="EMBL" id="SOAM01000003">
    <property type="protein sequence ID" value="TDS75818.1"/>
    <property type="molecule type" value="Genomic_DNA"/>
</dbReference>
<evidence type="ECO:0000256" key="2">
    <source>
        <dbReference type="ARBA" id="ARBA00005582"/>
    </source>
</evidence>
<dbReference type="CDD" id="cd04699">
    <property type="entry name" value="NUDIX_MutT_Nudt1"/>
    <property type="match status" value="1"/>
</dbReference>
<dbReference type="InterPro" id="IPR040841">
    <property type="entry name" value="Luciferase_dom"/>
</dbReference>
<dbReference type="Pfam" id="PF00293">
    <property type="entry name" value="NUDIX"/>
    <property type="match status" value="1"/>
</dbReference>
<dbReference type="InterPro" id="IPR020476">
    <property type="entry name" value="Nudix_hydrolase"/>
</dbReference>
<sequence>MDDVLWPVSAKAVIVRDGAVLLGRNDRGEWELPGGRVEAEEEPADAVVREVAEETGLRVAVTAPLGVRLLEVLPGRSVLIAAYACAIAEDRELVVSSEHEALQWHAIADLEGLPLPQVYRDLVALRAAPGVDPAGRRPGARPTTSTEGPHRQLDQRASPALWGRLVAAVFALPDVEEGRSQVSPISSRAVFLTDREVERSPETSLAPGRRLEPVHLHGVDDTSVHLCLPAERGRALVDLGWAEPHQYEDFGTEFMVYGPRTDAELGVVLAIVRESIEFARGA</sequence>
<evidence type="ECO:0000259" key="6">
    <source>
        <dbReference type="PROSITE" id="PS51462"/>
    </source>
</evidence>
<reference evidence="7 8" key="1">
    <citation type="submission" date="2019-03" db="EMBL/GenBank/DDBJ databases">
        <title>Genomic Encyclopedia of Archaeal and Bacterial Type Strains, Phase II (KMG-II): from individual species to whole genera.</title>
        <authorList>
            <person name="Goeker M."/>
        </authorList>
    </citation>
    <scope>NUCLEOTIDE SEQUENCE [LARGE SCALE GENOMIC DNA]</scope>
    <source>
        <strain evidence="7 8">DSM 24782</strain>
    </source>
</reference>
<evidence type="ECO:0000256" key="3">
    <source>
        <dbReference type="ARBA" id="ARBA00022801"/>
    </source>
</evidence>
<gene>
    <name evidence="7" type="ORF">CLV52_2927</name>
</gene>
<dbReference type="SUPFAM" id="SSF55811">
    <property type="entry name" value="Nudix"/>
    <property type="match status" value="1"/>
</dbReference>
<accession>A0A4V3EAI7</accession>
<dbReference type="PANTHER" id="PTHR43046">
    <property type="entry name" value="GDP-MANNOSE MANNOSYL HYDROLASE"/>
    <property type="match status" value="1"/>
</dbReference>
<organism evidence="7 8">
    <name type="scientific">Amnibacterium kyonggiense</name>
    <dbReference type="NCBI Taxonomy" id="595671"/>
    <lineage>
        <taxon>Bacteria</taxon>
        <taxon>Bacillati</taxon>
        <taxon>Actinomycetota</taxon>
        <taxon>Actinomycetes</taxon>
        <taxon>Micrococcales</taxon>
        <taxon>Microbacteriaceae</taxon>
        <taxon>Amnibacterium</taxon>
    </lineage>
</organism>
<keyword evidence="8" id="KW-1185">Reference proteome</keyword>
<dbReference type="InterPro" id="IPR020084">
    <property type="entry name" value="NUDIX_hydrolase_CS"/>
</dbReference>
<dbReference type="Gene3D" id="3.90.79.10">
    <property type="entry name" value="Nucleoside Triphosphate Pyrophosphohydrolase"/>
    <property type="match status" value="1"/>
</dbReference>
<dbReference type="PROSITE" id="PS51462">
    <property type="entry name" value="NUDIX"/>
    <property type="match status" value="1"/>
</dbReference>
<evidence type="ECO:0000256" key="5">
    <source>
        <dbReference type="SAM" id="MobiDB-lite"/>
    </source>
</evidence>
<feature type="region of interest" description="Disordered" evidence="5">
    <location>
        <begin position="130"/>
        <end position="153"/>
    </location>
</feature>
<protein>
    <submittedName>
        <fullName evidence="7">ADP-ribose pyrophosphatase YjhB (NUDIX family)</fullName>
    </submittedName>
</protein>
<evidence type="ECO:0000313" key="8">
    <source>
        <dbReference type="Proteomes" id="UP000295344"/>
    </source>
</evidence>
<evidence type="ECO:0000256" key="1">
    <source>
        <dbReference type="ARBA" id="ARBA00001946"/>
    </source>
</evidence>